<dbReference type="Proteomes" id="UP000694700">
    <property type="component" value="Unplaced"/>
</dbReference>
<feature type="compositionally biased region" description="Low complexity" evidence="1">
    <location>
        <begin position="17"/>
        <end position="30"/>
    </location>
</feature>
<organism evidence="2 3">
    <name type="scientific">Cyprinus carpio</name>
    <name type="common">Common carp</name>
    <dbReference type="NCBI Taxonomy" id="7962"/>
    <lineage>
        <taxon>Eukaryota</taxon>
        <taxon>Metazoa</taxon>
        <taxon>Chordata</taxon>
        <taxon>Craniata</taxon>
        <taxon>Vertebrata</taxon>
        <taxon>Euteleostomi</taxon>
        <taxon>Actinopterygii</taxon>
        <taxon>Neopterygii</taxon>
        <taxon>Teleostei</taxon>
        <taxon>Ostariophysi</taxon>
        <taxon>Cypriniformes</taxon>
        <taxon>Cyprinidae</taxon>
        <taxon>Cyprininae</taxon>
        <taxon>Cyprinus</taxon>
    </lineage>
</organism>
<proteinExistence type="predicted"/>
<sequence>QPPVGPASHPMAPPSPGTNSSTNHSSSSSTAGWEHLSKTNLYIRGLPPTTTDHDLVKLCQPLF</sequence>
<dbReference type="SUPFAM" id="SSF54928">
    <property type="entry name" value="RNA-binding domain, RBD"/>
    <property type="match status" value="1"/>
</dbReference>
<accession>A0A8C2GRG2</accession>
<protein>
    <submittedName>
        <fullName evidence="2">Uncharacterized protein</fullName>
    </submittedName>
</protein>
<dbReference type="Ensembl" id="ENSCCRT00015117071.1">
    <property type="protein sequence ID" value="ENSCCRP00015113485.1"/>
    <property type="gene ID" value="ENSCCRG00015044919.1"/>
</dbReference>
<dbReference type="GO" id="GO:0003676">
    <property type="term" value="F:nucleic acid binding"/>
    <property type="evidence" value="ECO:0007669"/>
    <property type="project" value="InterPro"/>
</dbReference>
<dbReference type="InterPro" id="IPR035979">
    <property type="entry name" value="RBD_domain_sf"/>
</dbReference>
<evidence type="ECO:0000256" key="1">
    <source>
        <dbReference type="SAM" id="MobiDB-lite"/>
    </source>
</evidence>
<feature type="compositionally biased region" description="Pro residues" evidence="1">
    <location>
        <begin position="1"/>
        <end position="16"/>
    </location>
</feature>
<reference evidence="2" key="1">
    <citation type="submission" date="2025-08" db="UniProtKB">
        <authorList>
            <consortium name="Ensembl"/>
        </authorList>
    </citation>
    <scope>IDENTIFICATION</scope>
</reference>
<dbReference type="AlphaFoldDB" id="A0A8C2GRG2"/>
<evidence type="ECO:0000313" key="2">
    <source>
        <dbReference type="Ensembl" id="ENSCCRP00015113485.1"/>
    </source>
</evidence>
<evidence type="ECO:0000313" key="3">
    <source>
        <dbReference type="Proteomes" id="UP000694700"/>
    </source>
</evidence>
<name>A0A8C2GRG2_CYPCA</name>
<feature type="region of interest" description="Disordered" evidence="1">
    <location>
        <begin position="1"/>
        <end position="33"/>
    </location>
</feature>